<evidence type="ECO:0000313" key="6">
    <source>
        <dbReference type="Proteomes" id="UP000245942"/>
    </source>
</evidence>
<dbReference type="GO" id="GO:0043248">
    <property type="term" value="P:proteasome assembly"/>
    <property type="evidence" value="ECO:0007669"/>
    <property type="project" value="TreeGrafter"/>
</dbReference>
<dbReference type="InterPro" id="IPR016562">
    <property type="entry name" value="Proteasome_assmbl_chp_2_euk"/>
</dbReference>
<organism evidence="5 6">
    <name type="scientific">Pseudomicrostroma glucosiphilum</name>
    <dbReference type="NCBI Taxonomy" id="1684307"/>
    <lineage>
        <taxon>Eukaryota</taxon>
        <taxon>Fungi</taxon>
        <taxon>Dikarya</taxon>
        <taxon>Basidiomycota</taxon>
        <taxon>Ustilaginomycotina</taxon>
        <taxon>Exobasidiomycetes</taxon>
        <taxon>Microstromatales</taxon>
        <taxon>Microstromatales incertae sedis</taxon>
        <taxon>Pseudomicrostroma</taxon>
    </lineage>
</organism>
<dbReference type="AlphaFoldDB" id="A0A316UAL2"/>
<dbReference type="InterPro" id="IPR038389">
    <property type="entry name" value="PSMG2_sf"/>
</dbReference>
<dbReference type="Gene3D" id="3.40.50.10900">
    <property type="entry name" value="PAC-like subunit"/>
    <property type="match status" value="2"/>
</dbReference>
<protein>
    <recommendedName>
        <fullName evidence="1 4">Proteasome assembly chaperone 2</fullName>
    </recommendedName>
</protein>
<gene>
    <name evidence="5" type="ORF">BCV69DRAFT_281210</name>
</gene>
<dbReference type="STRING" id="1684307.A0A316UAL2"/>
<dbReference type="RefSeq" id="XP_025349359.1">
    <property type="nucleotide sequence ID" value="XM_025491898.1"/>
</dbReference>
<comment type="function">
    <text evidence="4">Involved in 20S proteasome assembly.</text>
</comment>
<evidence type="ECO:0000313" key="5">
    <source>
        <dbReference type="EMBL" id="PWN22199.1"/>
    </source>
</evidence>
<sequence length="293" mass="31138">MTVPSSSSLPRYCHPISASASLPDFTGHVLVVPVVSHACIPQLAVDLLINSPELKLQRVARLDATRDLIPFVGSDEGGNGGLTTSLEVYSDPSSKLTVIQQRSPVLKARKRPFSKRFTSWVRSQGFAQVLILSSVDNALRTEEEMNSQQSLFRHISVSSTSSSSTSSALLAQLSASVPELGHFPGKEGEKETPIPSSSTGITRRLLADLTSTIPSDETAAKTPTQLDVGVLLLFAAEGDNRPDAHYLAGAVAELLRGTGTGTQSKGQASSFRFAEPPSWAGLFGNSFDQALFG</sequence>
<keyword evidence="6" id="KW-1185">Reference proteome</keyword>
<evidence type="ECO:0000256" key="2">
    <source>
        <dbReference type="ARBA" id="ARBA00023186"/>
    </source>
</evidence>
<reference evidence="5 6" key="1">
    <citation type="journal article" date="2018" name="Mol. Biol. Evol.">
        <title>Broad Genomic Sampling Reveals a Smut Pathogenic Ancestry of the Fungal Clade Ustilaginomycotina.</title>
        <authorList>
            <person name="Kijpornyongpan T."/>
            <person name="Mondo S.J."/>
            <person name="Barry K."/>
            <person name="Sandor L."/>
            <person name="Lee J."/>
            <person name="Lipzen A."/>
            <person name="Pangilinan J."/>
            <person name="LaButti K."/>
            <person name="Hainaut M."/>
            <person name="Henrissat B."/>
            <person name="Grigoriev I.V."/>
            <person name="Spatafora J.W."/>
            <person name="Aime M.C."/>
        </authorList>
    </citation>
    <scope>NUCLEOTIDE SEQUENCE [LARGE SCALE GENOMIC DNA]</scope>
    <source>
        <strain evidence="5 6">MCA 4718</strain>
    </source>
</reference>
<keyword evidence="2 4" id="KW-0143">Chaperone</keyword>
<dbReference type="Proteomes" id="UP000245942">
    <property type="component" value="Unassembled WGS sequence"/>
</dbReference>
<comment type="similarity">
    <text evidence="3 4">Belongs to the PSMG2 family.</text>
</comment>
<dbReference type="PANTHER" id="PTHR12970">
    <property type="entry name" value="PROTEASOME ASSEMBLY CHAPERONE 2"/>
    <property type="match status" value="1"/>
</dbReference>
<name>A0A316UAL2_9BASI</name>
<dbReference type="PANTHER" id="PTHR12970:SF1">
    <property type="entry name" value="PROTEASOME ASSEMBLY CHAPERONE 2"/>
    <property type="match status" value="1"/>
</dbReference>
<proteinExistence type="inferred from homology"/>
<comment type="subunit">
    <text evidence="4">Component of the 20S proteasome chaperone.</text>
</comment>
<accession>A0A316UAL2</accession>
<dbReference type="Pfam" id="PF09754">
    <property type="entry name" value="PAC2"/>
    <property type="match status" value="1"/>
</dbReference>
<dbReference type="GO" id="GO:0005829">
    <property type="term" value="C:cytosol"/>
    <property type="evidence" value="ECO:0007669"/>
    <property type="project" value="TreeGrafter"/>
</dbReference>
<dbReference type="GeneID" id="37013632"/>
<dbReference type="GO" id="GO:0005634">
    <property type="term" value="C:nucleus"/>
    <property type="evidence" value="ECO:0007669"/>
    <property type="project" value="TreeGrafter"/>
</dbReference>
<evidence type="ECO:0000256" key="1">
    <source>
        <dbReference type="ARBA" id="ARBA00019186"/>
    </source>
</evidence>
<evidence type="ECO:0000256" key="4">
    <source>
        <dbReference type="PIRNR" id="PIRNR010044"/>
    </source>
</evidence>
<evidence type="ECO:0000256" key="3">
    <source>
        <dbReference type="ARBA" id="ARBA00025745"/>
    </source>
</evidence>
<dbReference type="EMBL" id="KZ819323">
    <property type="protein sequence ID" value="PWN22199.1"/>
    <property type="molecule type" value="Genomic_DNA"/>
</dbReference>
<dbReference type="OrthoDB" id="10260712at2759"/>
<dbReference type="PIRSF" id="PIRSF010044">
    <property type="entry name" value="UCP010044"/>
    <property type="match status" value="1"/>
</dbReference>
<dbReference type="InterPro" id="IPR019151">
    <property type="entry name" value="Proteasome_assmbl_chaperone_2"/>
</dbReference>